<reference evidence="3" key="1">
    <citation type="submission" date="2023-08" db="EMBL/GenBank/DDBJ databases">
        <authorList>
            <person name="Audoor S."/>
            <person name="Bilcke G."/>
        </authorList>
    </citation>
    <scope>NUCLEOTIDE SEQUENCE</scope>
</reference>
<dbReference type="Proteomes" id="UP001295423">
    <property type="component" value="Unassembled WGS sequence"/>
</dbReference>
<sequence>MTQSSNSKQLSSRPSSPISLDSMLMTMPTSDSMFFTHRARATPMDSPEDRTAIMIEILDEVLDMLNEDVFEDDHNIGNPNANHALQQ</sequence>
<evidence type="ECO:0000313" key="4">
    <source>
        <dbReference type="Proteomes" id="UP001295423"/>
    </source>
</evidence>
<organism evidence="3 4">
    <name type="scientific">Cylindrotheca closterium</name>
    <dbReference type="NCBI Taxonomy" id="2856"/>
    <lineage>
        <taxon>Eukaryota</taxon>
        <taxon>Sar</taxon>
        <taxon>Stramenopiles</taxon>
        <taxon>Ochrophyta</taxon>
        <taxon>Bacillariophyta</taxon>
        <taxon>Bacillariophyceae</taxon>
        <taxon>Bacillariophycidae</taxon>
        <taxon>Bacillariales</taxon>
        <taxon>Bacillariaceae</taxon>
        <taxon>Cylindrotheca</taxon>
    </lineage>
</organism>
<keyword evidence="4" id="KW-1185">Reference proteome</keyword>
<protein>
    <submittedName>
        <fullName evidence="3">Uncharacterized protein</fullName>
    </submittedName>
</protein>
<proteinExistence type="predicted"/>
<dbReference type="EMBL" id="CAKOGP040001324">
    <property type="protein sequence ID" value="CAJ1945058.1"/>
    <property type="molecule type" value="Genomic_DNA"/>
</dbReference>
<dbReference type="EMBL" id="CAKOGP040001324">
    <property type="protein sequence ID" value="CAJ1945053.1"/>
    <property type="molecule type" value="Genomic_DNA"/>
</dbReference>
<evidence type="ECO:0000313" key="3">
    <source>
        <dbReference type="EMBL" id="CAJ1945058.1"/>
    </source>
</evidence>
<accession>A0AAD2CSI3</accession>
<evidence type="ECO:0000313" key="2">
    <source>
        <dbReference type="EMBL" id="CAJ1945053.1"/>
    </source>
</evidence>
<feature type="compositionally biased region" description="Low complexity" evidence="1">
    <location>
        <begin position="1"/>
        <end position="22"/>
    </location>
</feature>
<dbReference type="AlphaFoldDB" id="A0AAD2CSI3"/>
<comment type="caution">
    <text evidence="3">The sequence shown here is derived from an EMBL/GenBank/DDBJ whole genome shotgun (WGS) entry which is preliminary data.</text>
</comment>
<name>A0AAD2CSI3_9STRA</name>
<gene>
    <name evidence="2" type="ORF">CYCCA115_LOCUS9199</name>
    <name evidence="3" type="ORF">CYCCA115_LOCUS9204</name>
</gene>
<feature type="region of interest" description="Disordered" evidence="1">
    <location>
        <begin position="1"/>
        <end position="23"/>
    </location>
</feature>
<evidence type="ECO:0000256" key="1">
    <source>
        <dbReference type="SAM" id="MobiDB-lite"/>
    </source>
</evidence>